<dbReference type="EMBL" id="AAOE01000011">
    <property type="protein sequence ID" value="EAR09352.1"/>
    <property type="molecule type" value="Genomic_DNA"/>
</dbReference>
<dbReference type="AlphaFoldDB" id="A4BF17"/>
<keyword evidence="3" id="KW-1185">Reference proteome</keyword>
<dbReference type="InterPro" id="IPR014710">
    <property type="entry name" value="RmlC-like_jellyroll"/>
</dbReference>
<accession>A4BF17</accession>
<evidence type="ECO:0000259" key="1">
    <source>
        <dbReference type="Pfam" id="PF07883"/>
    </source>
</evidence>
<dbReference type="Pfam" id="PF07883">
    <property type="entry name" value="Cupin_2"/>
    <property type="match status" value="1"/>
</dbReference>
<proteinExistence type="predicted"/>
<reference evidence="2 3" key="1">
    <citation type="submission" date="2006-02" db="EMBL/GenBank/DDBJ databases">
        <authorList>
            <person name="Pinhassi J."/>
            <person name="Pedros-Alio C."/>
            <person name="Ferriera S."/>
            <person name="Johnson J."/>
            <person name="Kravitz S."/>
            <person name="Halpern A."/>
            <person name="Remington K."/>
            <person name="Beeson K."/>
            <person name="Tran B."/>
            <person name="Rogers Y.-H."/>
            <person name="Friedman R."/>
            <person name="Venter J.C."/>
        </authorList>
    </citation>
    <scope>NUCLEOTIDE SEQUENCE [LARGE SCALE GENOMIC DNA]</scope>
    <source>
        <strain evidence="2 3">MED297</strain>
    </source>
</reference>
<protein>
    <recommendedName>
        <fullName evidence="1">Cupin type-2 domain-containing protein</fullName>
    </recommendedName>
</protein>
<dbReference type="InterPro" id="IPR013096">
    <property type="entry name" value="Cupin_2"/>
</dbReference>
<dbReference type="Proteomes" id="UP000005953">
    <property type="component" value="Unassembled WGS sequence"/>
</dbReference>
<dbReference type="Pfam" id="PF14518">
    <property type="entry name" value="Haem_oxygenas_2"/>
    <property type="match status" value="1"/>
</dbReference>
<dbReference type="STRING" id="314283.MED297_18728"/>
<dbReference type="SUPFAM" id="SSF51182">
    <property type="entry name" value="RmlC-like cupins"/>
    <property type="match status" value="1"/>
</dbReference>
<dbReference type="Gene3D" id="1.20.910.10">
    <property type="entry name" value="Heme oxygenase-like"/>
    <property type="match status" value="1"/>
</dbReference>
<dbReference type="SMART" id="SM01236">
    <property type="entry name" value="Haem_oxygenase_2"/>
    <property type="match status" value="1"/>
</dbReference>
<evidence type="ECO:0000313" key="2">
    <source>
        <dbReference type="EMBL" id="EAR09352.1"/>
    </source>
</evidence>
<evidence type="ECO:0000313" key="3">
    <source>
        <dbReference type="Proteomes" id="UP000005953"/>
    </source>
</evidence>
<dbReference type="Gene3D" id="2.60.120.10">
    <property type="entry name" value="Jelly Rolls"/>
    <property type="match status" value="1"/>
</dbReference>
<feature type="domain" description="Cupin type-2" evidence="1">
    <location>
        <begin position="389"/>
        <end position="437"/>
    </location>
</feature>
<dbReference type="InterPro" id="IPR011051">
    <property type="entry name" value="RmlC_Cupin_sf"/>
</dbReference>
<dbReference type="HOGENOM" id="CLU_033805_0_0_6"/>
<dbReference type="InterPro" id="IPR016084">
    <property type="entry name" value="Haem_Oase-like_multi-hlx"/>
</dbReference>
<organism evidence="2 3">
    <name type="scientific">Reinekea blandensis MED297</name>
    <dbReference type="NCBI Taxonomy" id="314283"/>
    <lineage>
        <taxon>Bacteria</taxon>
        <taxon>Pseudomonadati</taxon>
        <taxon>Pseudomonadota</taxon>
        <taxon>Gammaproteobacteria</taxon>
        <taxon>Oceanospirillales</taxon>
        <taxon>Saccharospirillaceae</taxon>
        <taxon>Reinekea</taxon>
    </lineage>
</organism>
<gene>
    <name evidence="2" type="ORF">MED297_18728</name>
</gene>
<sequence length="459" mass="52809">MNMFSSLEFKENLDRFLSSPLLGNRRDFLSNGCPYTRPCRPQDLQAELFTKALTEQELDRNSYLAAQRMLNVIYEKDLVLLPTGKQKKLDINAYQSFYSSDHYRSGEVIREDLERHCFDFLNHEIQISGKWDIESFTAYCQQELDDIAQSESSLLKNLTASADPESATRFFLIQCAGDFLSEASAMGRNVLGNFGSHTSELFKVFIDEYGYGVHEKKHSTIFEHMMTDAELDNRLHTYWQFYTASSLSLINYFHYISKNHQYFFRYLGALYFTEASLAFTTKSQSKLVKQVFGGRVKTKYFDEHTHIDVHHGRMALEKIIMPVVKEYGEGILPEILRGFQEFAHLQELADEDLYRHIRTHDTLAELQEMASRYQAQEGAEVAEFVESEGELSVTHCHDVNEHFSVVSGEIDLVFSPHKRVKLKAGQAIVIPKGILHGSCVVSKQCTYRVTEYRGELCAS</sequence>
<name>A4BF17_9GAMM</name>
<comment type="caution">
    <text evidence="2">The sequence shown here is derived from an EMBL/GenBank/DDBJ whole genome shotgun (WGS) entry which is preliminary data.</text>
</comment>